<comment type="similarity">
    <text evidence="3">Belongs to the FMP46 family.</text>
</comment>
<proteinExistence type="inferred from homology"/>
<comment type="function">
    <text evidence="1">Putative mitochondrial redox protein which could be involved in the reduction of small toxic molecules.</text>
</comment>
<keyword evidence="9" id="KW-1185">Reference proteome</keyword>
<feature type="region of interest" description="Disordered" evidence="7">
    <location>
        <begin position="37"/>
        <end position="67"/>
    </location>
</feature>
<reference evidence="8" key="2">
    <citation type="submission" date="2023-05" db="EMBL/GenBank/DDBJ databases">
        <authorList>
            <consortium name="Lawrence Berkeley National Laboratory"/>
            <person name="Steindorff A."/>
            <person name="Hensen N."/>
            <person name="Bonometti L."/>
            <person name="Westerberg I."/>
            <person name="Brannstrom I.O."/>
            <person name="Guillou S."/>
            <person name="Cros-Aarteil S."/>
            <person name="Calhoun S."/>
            <person name="Haridas S."/>
            <person name="Kuo A."/>
            <person name="Mondo S."/>
            <person name="Pangilinan J."/>
            <person name="Riley R."/>
            <person name="Labutti K."/>
            <person name="Andreopoulos B."/>
            <person name="Lipzen A."/>
            <person name="Chen C."/>
            <person name="Yanf M."/>
            <person name="Daum C."/>
            <person name="Ng V."/>
            <person name="Clum A."/>
            <person name="Ohm R."/>
            <person name="Martin F."/>
            <person name="Silar P."/>
            <person name="Natvig D."/>
            <person name="Lalanne C."/>
            <person name="Gautier V."/>
            <person name="Ament-Velasquez S.L."/>
            <person name="Kruys A."/>
            <person name="Hutchinson M.I."/>
            <person name="Powell A.J."/>
            <person name="Barry K."/>
            <person name="Miller A.N."/>
            <person name="Grigoriev I.V."/>
            <person name="Debuchy R."/>
            <person name="Gladieux P."/>
            <person name="Thoren M.H."/>
            <person name="Johannesson H."/>
        </authorList>
    </citation>
    <scope>NUCLEOTIDE SEQUENCE</scope>
    <source>
        <strain evidence="8">CBS 508.74</strain>
    </source>
</reference>
<dbReference type="PANTHER" id="PTHR28071:SF1">
    <property type="entry name" value="REDOX PROTEIN FMP46, MITOCHONDRIAL-RELATED"/>
    <property type="match status" value="1"/>
</dbReference>
<evidence type="ECO:0000256" key="7">
    <source>
        <dbReference type="SAM" id="MobiDB-lite"/>
    </source>
</evidence>
<sequence length="139" mass="15628">MFFHKTPDVITLFHKASSPASMRILAALRQRAAAAVETATEDQASNHAAQSNDRTPDFDLEVTEQPPTTDQLQTILNYVGSQRISSVIKGATTEQEALRKFRENIDNFQRPVVDWNNGKARASENESEILKMLDELKKQ</sequence>
<organism evidence="8 9">
    <name type="scientific">Canariomyces notabilis</name>
    <dbReference type="NCBI Taxonomy" id="2074819"/>
    <lineage>
        <taxon>Eukaryota</taxon>
        <taxon>Fungi</taxon>
        <taxon>Dikarya</taxon>
        <taxon>Ascomycota</taxon>
        <taxon>Pezizomycotina</taxon>
        <taxon>Sordariomycetes</taxon>
        <taxon>Sordariomycetidae</taxon>
        <taxon>Sordariales</taxon>
        <taxon>Chaetomiaceae</taxon>
        <taxon>Canariomyces</taxon>
    </lineage>
</organism>
<dbReference type="RefSeq" id="XP_064675248.1">
    <property type="nucleotide sequence ID" value="XM_064810054.1"/>
</dbReference>
<evidence type="ECO:0000256" key="5">
    <source>
        <dbReference type="ARBA" id="ARBA00023002"/>
    </source>
</evidence>
<accession>A0AAN6TNE3</accession>
<comment type="caution">
    <text evidence="8">The sequence shown here is derived from an EMBL/GenBank/DDBJ whole genome shotgun (WGS) entry which is preliminary data.</text>
</comment>
<dbReference type="Proteomes" id="UP001302812">
    <property type="component" value="Unassembled WGS sequence"/>
</dbReference>
<dbReference type="Pfam" id="PF07955">
    <property type="entry name" value="DUF1687"/>
    <property type="match status" value="1"/>
</dbReference>
<keyword evidence="6" id="KW-0496">Mitochondrion</keyword>
<evidence type="ECO:0000256" key="2">
    <source>
        <dbReference type="ARBA" id="ARBA00004173"/>
    </source>
</evidence>
<dbReference type="InterPro" id="IPR012882">
    <property type="entry name" value="Fmp46"/>
</dbReference>
<evidence type="ECO:0000256" key="4">
    <source>
        <dbReference type="ARBA" id="ARBA00022946"/>
    </source>
</evidence>
<dbReference type="AlphaFoldDB" id="A0AAN6TNE3"/>
<keyword evidence="5" id="KW-0560">Oxidoreductase</keyword>
<dbReference type="GO" id="GO:0005739">
    <property type="term" value="C:mitochondrion"/>
    <property type="evidence" value="ECO:0007669"/>
    <property type="project" value="UniProtKB-SubCell"/>
</dbReference>
<dbReference type="InterPro" id="IPR036249">
    <property type="entry name" value="Thioredoxin-like_sf"/>
</dbReference>
<evidence type="ECO:0000313" key="9">
    <source>
        <dbReference type="Proteomes" id="UP001302812"/>
    </source>
</evidence>
<evidence type="ECO:0000256" key="1">
    <source>
        <dbReference type="ARBA" id="ARBA00002963"/>
    </source>
</evidence>
<gene>
    <name evidence="8" type="ORF">N656DRAFT_55295</name>
</gene>
<reference evidence="8" key="1">
    <citation type="journal article" date="2023" name="Mol. Phylogenet. Evol.">
        <title>Genome-scale phylogeny and comparative genomics of the fungal order Sordariales.</title>
        <authorList>
            <person name="Hensen N."/>
            <person name="Bonometti L."/>
            <person name="Westerberg I."/>
            <person name="Brannstrom I.O."/>
            <person name="Guillou S."/>
            <person name="Cros-Aarteil S."/>
            <person name="Calhoun S."/>
            <person name="Haridas S."/>
            <person name="Kuo A."/>
            <person name="Mondo S."/>
            <person name="Pangilinan J."/>
            <person name="Riley R."/>
            <person name="LaButti K."/>
            <person name="Andreopoulos B."/>
            <person name="Lipzen A."/>
            <person name="Chen C."/>
            <person name="Yan M."/>
            <person name="Daum C."/>
            <person name="Ng V."/>
            <person name="Clum A."/>
            <person name="Steindorff A."/>
            <person name="Ohm R.A."/>
            <person name="Martin F."/>
            <person name="Silar P."/>
            <person name="Natvig D.O."/>
            <person name="Lalanne C."/>
            <person name="Gautier V."/>
            <person name="Ament-Velasquez S.L."/>
            <person name="Kruys A."/>
            <person name="Hutchinson M.I."/>
            <person name="Powell A.J."/>
            <person name="Barry K."/>
            <person name="Miller A.N."/>
            <person name="Grigoriev I.V."/>
            <person name="Debuchy R."/>
            <person name="Gladieux P."/>
            <person name="Hiltunen Thoren M."/>
            <person name="Johannesson H."/>
        </authorList>
    </citation>
    <scope>NUCLEOTIDE SEQUENCE</scope>
    <source>
        <strain evidence="8">CBS 508.74</strain>
    </source>
</reference>
<dbReference type="GO" id="GO:0016491">
    <property type="term" value="F:oxidoreductase activity"/>
    <property type="evidence" value="ECO:0007669"/>
    <property type="project" value="UniProtKB-KW"/>
</dbReference>
<protein>
    <submittedName>
        <fullName evidence="8">DUF1687-domain-containing protein</fullName>
    </submittedName>
</protein>
<dbReference type="Gene3D" id="3.40.30.10">
    <property type="entry name" value="Glutaredoxin"/>
    <property type="match status" value="1"/>
</dbReference>
<keyword evidence="4" id="KW-0809">Transit peptide</keyword>
<dbReference type="GeneID" id="89934178"/>
<comment type="subcellular location">
    <subcellularLocation>
        <location evidence="2">Mitochondrion</location>
    </subcellularLocation>
</comment>
<dbReference type="PANTHER" id="PTHR28071">
    <property type="entry name" value="REDOX PROTEIN FMP46, MITOCHONDRIAL-RELATED"/>
    <property type="match status" value="1"/>
</dbReference>
<evidence type="ECO:0000256" key="6">
    <source>
        <dbReference type="ARBA" id="ARBA00023128"/>
    </source>
</evidence>
<evidence type="ECO:0000256" key="3">
    <source>
        <dbReference type="ARBA" id="ARBA00009734"/>
    </source>
</evidence>
<dbReference type="EMBL" id="MU853332">
    <property type="protein sequence ID" value="KAK4117678.1"/>
    <property type="molecule type" value="Genomic_DNA"/>
</dbReference>
<evidence type="ECO:0000313" key="8">
    <source>
        <dbReference type="EMBL" id="KAK4117678.1"/>
    </source>
</evidence>
<name>A0AAN6TNE3_9PEZI</name>
<dbReference type="SUPFAM" id="SSF52833">
    <property type="entry name" value="Thioredoxin-like"/>
    <property type="match status" value="1"/>
</dbReference>